<evidence type="ECO:0000256" key="1">
    <source>
        <dbReference type="SAM" id="MobiDB-lite"/>
    </source>
</evidence>
<feature type="region of interest" description="Disordered" evidence="1">
    <location>
        <begin position="277"/>
        <end position="309"/>
    </location>
</feature>
<dbReference type="PANTHER" id="PTHR45913:SF19">
    <property type="entry name" value="LOW QUALITY PROTEIN: ZINC FINGER BED DOMAIN-CONTAINING PROTEIN 5-LIKE"/>
    <property type="match status" value="1"/>
</dbReference>
<gene>
    <name evidence="2" type="primary">ZBED5</name>
    <name evidence="2" type="ORF">TNCT_394331</name>
</gene>
<dbReference type="Proteomes" id="UP000887116">
    <property type="component" value="Unassembled WGS sequence"/>
</dbReference>
<dbReference type="OrthoDB" id="1101576at2759"/>
<evidence type="ECO:0000313" key="2">
    <source>
        <dbReference type="EMBL" id="GFQ86280.1"/>
    </source>
</evidence>
<reference evidence="2" key="1">
    <citation type="submission" date="2020-07" db="EMBL/GenBank/DDBJ databases">
        <title>Multicomponent nature underlies the extraordinary mechanical properties of spider dragline silk.</title>
        <authorList>
            <person name="Kono N."/>
            <person name="Nakamura H."/>
            <person name="Mori M."/>
            <person name="Yoshida Y."/>
            <person name="Ohtoshi R."/>
            <person name="Malay A.D."/>
            <person name="Moran D.A.P."/>
            <person name="Tomita M."/>
            <person name="Numata K."/>
            <person name="Arakawa K."/>
        </authorList>
    </citation>
    <scope>NUCLEOTIDE SEQUENCE</scope>
</reference>
<sequence length="309" mass="35139">MGAEYESLLFYTEIRWLSRGKVLTRLFELRHEVREFLLTQNMLEICQHLDDDYWIAKLAYMADIFQHLNELNKKMKGRNENILTCSDKLQGVPRNSRKNFGASATAFPSPSGSPNSALQYLKGIIVAAKGTTATPYPTETNQSCPRDTSQLERLNTLGTSAQIMETDETPVSPNDAQQRCTRIYDIENQIYEESCKLTFYDQLIKGELERFQGPSDQLPRYIKEREELQAFLSNIKVALLFPCPFPTCHQNTAPKHLELTSTPSANSSLADKLAETHIREEPINNEKAKKNLLDGFTSPSKTAKRARIL</sequence>
<proteinExistence type="predicted"/>
<name>A0A8X6J0D6_TRICU</name>
<organism evidence="2 3">
    <name type="scientific">Trichonephila clavata</name>
    <name type="common">Joro spider</name>
    <name type="synonym">Nephila clavata</name>
    <dbReference type="NCBI Taxonomy" id="2740835"/>
    <lineage>
        <taxon>Eukaryota</taxon>
        <taxon>Metazoa</taxon>
        <taxon>Ecdysozoa</taxon>
        <taxon>Arthropoda</taxon>
        <taxon>Chelicerata</taxon>
        <taxon>Arachnida</taxon>
        <taxon>Araneae</taxon>
        <taxon>Araneomorphae</taxon>
        <taxon>Entelegynae</taxon>
        <taxon>Araneoidea</taxon>
        <taxon>Nephilidae</taxon>
        <taxon>Trichonephila</taxon>
    </lineage>
</organism>
<accession>A0A8X6J0D6</accession>
<comment type="caution">
    <text evidence="2">The sequence shown here is derived from an EMBL/GenBank/DDBJ whole genome shotgun (WGS) entry which is preliminary data.</text>
</comment>
<protein>
    <submittedName>
        <fullName evidence="2">Zinc finger BED domain-containing protein 5</fullName>
    </submittedName>
</protein>
<dbReference type="EMBL" id="BMAO01003194">
    <property type="protein sequence ID" value="GFQ86280.1"/>
    <property type="molecule type" value="Genomic_DNA"/>
</dbReference>
<evidence type="ECO:0000313" key="3">
    <source>
        <dbReference type="Proteomes" id="UP000887116"/>
    </source>
</evidence>
<feature type="compositionally biased region" description="Basic and acidic residues" evidence="1">
    <location>
        <begin position="277"/>
        <end position="292"/>
    </location>
</feature>
<keyword evidence="3" id="KW-1185">Reference proteome</keyword>
<dbReference type="PANTHER" id="PTHR45913">
    <property type="entry name" value="EPM2A-INTERACTING PROTEIN 1"/>
    <property type="match status" value="1"/>
</dbReference>
<dbReference type="AlphaFoldDB" id="A0A8X6J0D6"/>